<evidence type="ECO:0000313" key="2">
    <source>
        <dbReference type="EMBL" id="KIK38123.1"/>
    </source>
</evidence>
<dbReference type="AlphaFoldDB" id="A0A0D0B2F2"/>
<dbReference type="InParanoid" id="A0A0D0B2F2"/>
<dbReference type="PANTHER" id="PTHR46579:SF1">
    <property type="entry name" value="F5_8 TYPE C DOMAIN-CONTAINING PROTEIN"/>
    <property type="match status" value="1"/>
</dbReference>
<evidence type="ECO:0000313" key="3">
    <source>
        <dbReference type="Proteomes" id="UP000054485"/>
    </source>
</evidence>
<keyword evidence="3" id="KW-1185">Reference proteome</keyword>
<feature type="region of interest" description="Disordered" evidence="1">
    <location>
        <begin position="46"/>
        <end position="78"/>
    </location>
</feature>
<organism evidence="2 3">
    <name type="scientific">Suillus luteus UH-Slu-Lm8-n1</name>
    <dbReference type="NCBI Taxonomy" id="930992"/>
    <lineage>
        <taxon>Eukaryota</taxon>
        <taxon>Fungi</taxon>
        <taxon>Dikarya</taxon>
        <taxon>Basidiomycota</taxon>
        <taxon>Agaricomycotina</taxon>
        <taxon>Agaricomycetes</taxon>
        <taxon>Agaricomycetidae</taxon>
        <taxon>Boletales</taxon>
        <taxon>Suillineae</taxon>
        <taxon>Suillaceae</taxon>
        <taxon>Suillus</taxon>
    </lineage>
</organism>
<dbReference type="EMBL" id="KN835410">
    <property type="protein sequence ID" value="KIK38123.1"/>
    <property type="molecule type" value="Genomic_DNA"/>
</dbReference>
<proteinExistence type="predicted"/>
<dbReference type="Proteomes" id="UP000054485">
    <property type="component" value="Unassembled WGS sequence"/>
</dbReference>
<evidence type="ECO:0000256" key="1">
    <source>
        <dbReference type="SAM" id="MobiDB-lite"/>
    </source>
</evidence>
<dbReference type="PANTHER" id="PTHR46579">
    <property type="entry name" value="F5/8 TYPE C DOMAIN-CONTAINING PROTEIN-RELATED"/>
    <property type="match status" value="1"/>
</dbReference>
<accession>A0A0D0B2F2</accession>
<evidence type="ECO:0008006" key="4">
    <source>
        <dbReference type="Google" id="ProtNLM"/>
    </source>
</evidence>
<sequence length="1128" mass="128111">MSEWCTCSCCSVADGGRLLQATKTRRRHVEADQRNQDRLAMLEARRLGDKHQRGTFAASSDTSLPAQPSPPLSSTHDRPALPQAEVAMVLPAPASGGGLYGHPLPDLDDNWGPDPYDDGYPMDLDDVSSADGDDRLFFSSDDEDIAHNHDVLFPHNLEEELILDDDIGDHLSDEGADLDAADDLVNDPAFHAANALDDGEDDAQQGGADEDEDLFDEPPAFDEHSAIRNAYVRAYVAAAFKGATHEVCRIILDGVARALISARDNAPDLDFEGLDNMGRTLPTIEKRLGVNLNSIITYLFLCPVCWQVHDSSTLYNDDLDAICREEGCDGILYTTKSLTTGKQKRKPTKVLPYVPPRRAIQHWLLRPGKYEQLQQWRKEDDEPARVPPVDAMDAFPTPWLPMHDIHDAFGWRAIQAGLQRIHPEARIAQVYDDDVNHLLQRFVSLPCGLIWQINLDWFQSVKRGNHSTGALYMTCCNNPRGVRYLTEETFLIMVIPGPNEPTLDQLNKIMDRFVSEMIQLYSGHDFRVHGHENKFPVHSVLNTEVSDLPASRKLEGLASFSSKNFMCPQCETPSYHLADPRCFDAERFKLRDPWRYIRYAFRARSAEDADKQEIFDRRGVSWSPLNRLPGWLPSLNSVVEFMHCVYLCMVRHVTKTIILQSGMLSPIPRNDWYPLERIDEFFSQIIWPVSVGRLPPSADQWRLHISVLFVGLFVAWEVNGTLPDIDAPKPRSNTKNAAAQAKAEKVMRQRRLETLLSETENPTDEQLDEINTSTMDRSIRHHYETILEFSTAIRILSSRSISPDEIDRGCAALSRACQNWARMGCHMTPYFHFAQHLHRQLLQFGPCYATWAFPYERNNGFLGRTNHNNHKGGELECTMMRKWWKWVLVHDLLNAFHRLPELDDNDRDSVELLESCLKGGTRPRRGTLQEYLAQFGEEGNLRRNLNLQAINPLLYGLVLRFLQNTWRDDDVIIHADVVLANEGICFMGHVTSFSHIFVEALRYGAATQPRGQSARYGYITGRAAVEIQWLFKIELDYDNNRRLSKTVAIIRRFLTSDAVPGFPWDLRAVDLGVQVWHANVLSDMEAIDAELLSGQLIFILITVHGSDYWVTVAHNHDGTEVDMEVTDD</sequence>
<dbReference type="STRING" id="930992.A0A0D0B2F2"/>
<dbReference type="HOGENOM" id="CLU_006784_2_0_1"/>
<gene>
    <name evidence="2" type="ORF">CY34DRAFT_25780</name>
</gene>
<protein>
    <recommendedName>
        <fullName evidence="4">Transposase domain-containing protein</fullName>
    </recommendedName>
</protein>
<reference evidence="2 3" key="1">
    <citation type="submission" date="2014-04" db="EMBL/GenBank/DDBJ databases">
        <authorList>
            <consortium name="DOE Joint Genome Institute"/>
            <person name="Kuo A."/>
            <person name="Ruytinx J."/>
            <person name="Rineau F."/>
            <person name="Colpaert J."/>
            <person name="Kohler A."/>
            <person name="Nagy L.G."/>
            <person name="Floudas D."/>
            <person name="Copeland A."/>
            <person name="Barry K.W."/>
            <person name="Cichocki N."/>
            <person name="Veneault-Fourrey C."/>
            <person name="LaButti K."/>
            <person name="Lindquist E.A."/>
            <person name="Lipzen A."/>
            <person name="Lundell T."/>
            <person name="Morin E."/>
            <person name="Murat C."/>
            <person name="Sun H."/>
            <person name="Tunlid A."/>
            <person name="Henrissat B."/>
            <person name="Grigoriev I.V."/>
            <person name="Hibbett D.S."/>
            <person name="Martin F."/>
            <person name="Nordberg H.P."/>
            <person name="Cantor M.N."/>
            <person name="Hua S.X."/>
        </authorList>
    </citation>
    <scope>NUCLEOTIDE SEQUENCE [LARGE SCALE GENOMIC DNA]</scope>
    <source>
        <strain evidence="2 3">UH-Slu-Lm8-n1</strain>
    </source>
</reference>
<reference evidence="3" key="2">
    <citation type="submission" date="2015-01" db="EMBL/GenBank/DDBJ databases">
        <title>Evolutionary Origins and Diversification of the Mycorrhizal Mutualists.</title>
        <authorList>
            <consortium name="DOE Joint Genome Institute"/>
            <consortium name="Mycorrhizal Genomics Consortium"/>
            <person name="Kohler A."/>
            <person name="Kuo A."/>
            <person name="Nagy L.G."/>
            <person name="Floudas D."/>
            <person name="Copeland A."/>
            <person name="Barry K.W."/>
            <person name="Cichocki N."/>
            <person name="Veneault-Fourrey C."/>
            <person name="LaButti K."/>
            <person name="Lindquist E.A."/>
            <person name="Lipzen A."/>
            <person name="Lundell T."/>
            <person name="Morin E."/>
            <person name="Murat C."/>
            <person name="Riley R."/>
            <person name="Ohm R."/>
            <person name="Sun H."/>
            <person name="Tunlid A."/>
            <person name="Henrissat B."/>
            <person name="Grigoriev I.V."/>
            <person name="Hibbett D.S."/>
            <person name="Martin F."/>
        </authorList>
    </citation>
    <scope>NUCLEOTIDE SEQUENCE [LARGE SCALE GENOMIC DNA]</scope>
    <source>
        <strain evidence="3">UH-Slu-Lm8-n1</strain>
    </source>
</reference>
<dbReference type="OrthoDB" id="3248986at2759"/>
<feature type="compositionally biased region" description="Acidic residues" evidence="1">
    <location>
        <begin position="197"/>
        <end position="219"/>
    </location>
</feature>
<feature type="compositionally biased region" description="Acidic residues" evidence="1">
    <location>
        <begin position="106"/>
        <end position="117"/>
    </location>
</feature>
<feature type="region of interest" description="Disordered" evidence="1">
    <location>
        <begin position="100"/>
        <end position="120"/>
    </location>
</feature>
<name>A0A0D0B2F2_9AGAM</name>
<feature type="region of interest" description="Disordered" evidence="1">
    <location>
        <begin position="196"/>
        <end position="219"/>
    </location>
</feature>